<dbReference type="GeneID" id="8245913"/>
<dbReference type="eggNOG" id="KOG1801">
    <property type="taxonomic scope" value="Eukaryota"/>
</dbReference>
<name>C1FGF5_MICCC</name>
<dbReference type="InParanoid" id="C1FGF5"/>
<keyword evidence="1" id="KW-0547">Nucleotide-binding</keyword>
<reference evidence="8 9" key="1">
    <citation type="journal article" date="2009" name="Science">
        <title>Green evolution and dynamic adaptations revealed by genomes of the marine picoeukaryotes Micromonas.</title>
        <authorList>
            <person name="Worden A.Z."/>
            <person name="Lee J.H."/>
            <person name="Mock T."/>
            <person name="Rouze P."/>
            <person name="Simmons M.P."/>
            <person name="Aerts A.L."/>
            <person name="Allen A.E."/>
            <person name="Cuvelier M.L."/>
            <person name="Derelle E."/>
            <person name="Everett M.V."/>
            <person name="Foulon E."/>
            <person name="Grimwood J."/>
            <person name="Gundlach H."/>
            <person name="Henrissat B."/>
            <person name="Napoli C."/>
            <person name="McDonald S.M."/>
            <person name="Parker M.S."/>
            <person name="Rombauts S."/>
            <person name="Salamov A."/>
            <person name="Von Dassow P."/>
            <person name="Badger J.H."/>
            <person name="Coutinho P.M."/>
            <person name="Demir E."/>
            <person name="Dubchak I."/>
            <person name="Gentemann C."/>
            <person name="Eikrem W."/>
            <person name="Gready J.E."/>
            <person name="John U."/>
            <person name="Lanier W."/>
            <person name="Lindquist E.A."/>
            <person name="Lucas S."/>
            <person name="Mayer K.F."/>
            <person name="Moreau H."/>
            <person name="Not F."/>
            <person name="Otillar R."/>
            <person name="Panaud O."/>
            <person name="Pangilinan J."/>
            <person name="Paulsen I."/>
            <person name="Piegu B."/>
            <person name="Poliakov A."/>
            <person name="Robbens S."/>
            <person name="Schmutz J."/>
            <person name="Toulza E."/>
            <person name="Wyss T."/>
            <person name="Zelensky A."/>
            <person name="Zhou K."/>
            <person name="Armbrust E.V."/>
            <person name="Bhattacharya D."/>
            <person name="Goodenough U.W."/>
            <person name="Van de Peer Y."/>
            <person name="Grigoriev I.V."/>
        </authorList>
    </citation>
    <scope>NUCLEOTIDE SEQUENCE [LARGE SCALE GENOMIC DNA]</scope>
    <source>
        <strain evidence="9">RCC299 / NOUM17</strain>
    </source>
</reference>
<dbReference type="PANTHER" id="PTHR10887:SF538">
    <property type="entry name" value="HELICASE MAGATAMA 3-RELATED"/>
    <property type="match status" value="1"/>
</dbReference>
<proteinExistence type="predicted"/>
<dbReference type="GO" id="GO:0005524">
    <property type="term" value="F:ATP binding"/>
    <property type="evidence" value="ECO:0007669"/>
    <property type="project" value="UniProtKB-KW"/>
</dbReference>
<feature type="region of interest" description="Disordered" evidence="5">
    <location>
        <begin position="121"/>
        <end position="166"/>
    </location>
</feature>
<organism evidence="8 9">
    <name type="scientific">Micromonas commoda (strain RCC299 / NOUM17 / CCMP2709)</name>
    <name type="common">Picoplanktonic green alga</name>
    <dbReference type="NCBI Taxonomy" id="296587"/>
    <lineage>
        <taxon>Eukaryota</taxon>
        <taxon>Viridiplantae</taxon>
        <taxon>Chlorophyta</taxon>
        <taxon>Mamiellophyceae</taxon>
        <taxon>Mamiellales</taxon>
        <taxon>Mamiellaceae</taxon>
        <taxon>Micromonas</taxon>
    </lineage>
</organism>
<feature type="region of interest" description="Disordered" evidence="5">
    <location>
        <begin position="822"/>
        <end position="865"/>
    </location>
</feature>
<accession>C1FGF5</accession>
<dbReference type="CDD" id="cd18808">
    <property type="entry name" value="SF1_C_Upf1"/>
    <property type="match status" value="1"/>
</dbReference>
<dbReference type="RefSeq" id="XP_002507989.1">
    <property type="nucleotide sequence ID" value="XM_002507943.1"/>
</dbReference>
<feature type="domain" description="DNA2/NAM7 helicase helicase" evidence="6">
    <location>
        <begin position="487"/>
        <end position="576"/>
    </location>
</feature>
<dbReference type="GO" id="GO:0004386">
    <property type="term" value="F:helicase activity"/>
    <property type="evidence" value="ECO:0007669"/>
    <property type="project" value="UniProtKB-KW"/>
</dbReference>
<feature type="domain" description="DNA2/NAM7 helicase helicase" evidence="6">
    <location>
        <begin position="295"/>
        <end position="482"/>
    </location>
</feature>
<dbReference type="FunFam" id="3.40.50.300:FF:000326">
    <property type="entry name" value="P-loop containing nucleoside triphosphate hydrolase"/>
    <property type="match status" value="1"/>
</dbReference>
<feature type="compositionally biased region" description="Basic and acidic residues" evidence="5">
    <location>
        <begin position="127"/>
        <end position="161"/>
    </location>
</feature>
<dbReference type="InterPro" id="IPR047187">
    <property type="entry name" value="SF1_C_Upf1"/>
</dbReference>
<dbReference type="Pfam" id="PF13087">
    <property type="entry name" value="AAA_12"/>
    <property type="match status" value="1"/>
</dbReference>
<feature type="region of interest" description="Disordered" evidence="5">
    <location>
        <begin position="358"/>
        <end position="410"/>
    </location>
</feature>
<keyword evidence="9" id="KW-1185">Reference proteome</keyword>
<feature type="region of interest" description="Disordered" evidence="5">
    <location>
        <begin position="892"/>
        <end position="1002"/>
    </location>
</feature>
<dbReference type="InterPro" id="IPR041677">
    <property type="entry name" value="DNA2/NAM7_AAA_11"/>
</dbReference>
<sequence length="1002" mass="108034">MALTTEQQTSHLSRLQQEILAWDYYRMGGEDDPGAAAGRTLREVPKTFASINEYLDVFEPLVLEECAAQVCRGEEGDARPSNVAAVLSSERVDGFHVVKFVLGEEAMREFRDNDLILAAKTDPAPDAETKTTGKGDKDKAVEEKNASAGGKKDKKGDAKEDADGDDERASVYENMYALGFVDGRDSRNVMRVRFHLPEAGGGQGVFKRRAALTDDDFTRFRSMRNALATPKKAWYLMHLANMSTIAREWLALHAFPALPFAHTILGGKPAAKAAHSSWELPEPLSKAIESAYNADSQLTALKAALEKQPITLIQGPPGTGKTRIILSLLSVILHAVPGVKSGQEIDLKRFLETRDERKPLSPAENASVHRRAAPWMRGVLNPRDAPPPPRDAPPVPPPPPEKPEVVGETENRRTKVLVCAPSNSALDEIVLRIMQSGLLGPNGSPYSPTLVRVGVNVHHSVESVSMEALVRERVGEVGDKVAAAAAAAASSEKKFERALEKDRVKLAILDEAAVVCSTLSFSGSGMFARMTRQFDVVVIDEAAQAVEPSTLVPLCYGAKQVFLVGDPRQLPATVLSSIATDHNYDQSLFKRFEQCGYPIHLLKTQYRMHPAIREFPSTQFYSGELEDGPKMAAKTKRPWHDNMLFRPFVFIDVAGKEYQGGGMSWANDDEATLAVALVATLVKNYAELASGEKIGVISPYKAQVKNIRRRLAETLGEERARKVDVNSIDGFQGREKDVCIFSVVRAPAKGRGLGFVADERRINVGLTRSKSSLIVLGSAKALKGDDNWGGLVASARDRNLIVKPGGKDYKAFVAKHGATYDADDLSGSEDEPEEAIETDEEDAYGAATGVEHGGDGGGGSRAGVKGHVHRPDWLVSSHLAVEAAEALRRNAGSPALPGVGADGFAAKGVEDELVSEAPGKVGDDYGGGGGDDDGDEDPYAPEPETQTRSAPRSKRTRASATTATEKKTAAGEKKTPEKKGRATAAKEDTTSPPAAKRTRSSR</sequence>
<dbReference type="GO" id="GO:0016787">
    <property type="term" value="F:hydrolase activity"/>
    <property type="evidence" value="ECO:0007669"/>
    <property type="project" value="UniProtKB-KW"/>
</dbReference>
<dbReference type="OrthoDB" id="6513042at2759"/>
<keyword evidence="4" id="KW-0067">ATP-binding</keyword>
<dbReference type="OMA" id="LICKENP"/>
<evidence type="ECO:0000259" key="7">
    <source>
        <dbReference type="Pfam" id="PF13087"/>
    </source>
</evidence>
<feature type="compositionally biased region" description="Acidic residues" evidence="5">
    <location>
        <begin position="822"/>
        <end position="843"/>
    </location>
</feature>
<evidence type="ECO:0000313" key="9">
    <source>
        <dbReference type="Proteomes" id="UP000002009"/>
    </source>
</evidence>
<keyword evidence="3" id="KW-0347">Helicase</keyword>
<gene>
    <name evidence="8" type="ORF">MICPUN_60859</name>
</gene>
<dbReference type="InterPro" id="IPR045055">
    <property type="entry name" value="DNA2/NAM7-like"/>
</dbReference>
<keyword evidence="2" id="KW-0378">Hydrolase</keyword>
<feature type="compositionally biased region" description="Pro residues" evidence="5">
    <location>
        <begin position="384"/>
        <end position="400"/>
    </location>
</feature>
<dbReference type="GO" id="GO:0005694">
    <property type="term" value="C:chromosome"/>
    <property type="evidence" value="ECO:0007669"/>
    <property type="project" value="UniProtKB-ARBA"/>
</dbReference>
<feature type="domain" description="DNA2/NAM7 helicase-like C-terminal" evidence="7">
    <location>
        <begin position="584"/>
        <end position="779"/>
    </location>
</feature>
<evidence type="ECO:0000256" key="2">
    <source>
        <dbReference type="ARBA" id="ARBA00022801"/>
    </source>
</evidence>
<dbReference type="CDD" id="cd18042">
    <property type="entry name" value="DEXXQc_SETX"/>
    <property type="match status" value="1"/>
</dbReference>
<dbReference type="STRING" id="296587.C1FGF5"/>
<dbReference type="SUPFAM" id="SSF52540">
    <property type="entry name" value="P-loop containing nucleoside triphosphate hydrolases"/>
    <property type="match status" value="1"/>
</dbReference>
<evidence type="ECO:0008006" key="10">
    <source>
        <dbReference type="Google" id="ProtNLM"/>
    </source>
</evidence>
<feature type="compositionally biased region" description="Basic and acidic residues" evidence="5">
    <location>
        <begin position="401"/>
        <end position="410"/>
    </location>
</feature>
<evidence type="ECO:0000256" key="4">
    <source>
        <dbReference type="ARBA" id="ARBA00022840"/>
    </source>
</evidence>
<dbReference type="PANTHER" id="PTHR10887">
    <property type="entry name" value="DNA2/NAM7 HELICASE FAMILY"/>
    <property type="match status" value="1"/>
</dbReference>
<evidence type="ECO:0000256" key="1">
    <source>
        <dbReference type="ARBA" id="ARBA00022741"/>
    </source>
</evidence>
<evidence type="ECO:0000313" key="8">
    <source>
        <dbReference type="EMBL" id="ACO69247.1"/>
    </source>
</evidence>
<feature type="compositionally biased region" description="Basic and acidic residues" evidence="5">
    <location>
        <begin position="964"/>
        <end position="989"/>
    </location>
</feature>
<evidence type="ECO:0000256" key="3">
    <source>
        <dbReference type="ARBA" id="ARBA00022806"/>
    </source>
</evidence>
<feature type="compositionally biased region" description="Acidic residues" evidence="5">
    <location>
        <begin position="930"/>
        <end position="939"/>
    </location>
</feature>
<dbReference type="Gene3D" id="3.40.50.300">
    <property type="entry name" value="P-loop containing nucleotide triphosphate hydrolases"/>
    <property type="match status" value="2"/>
</dbReference>
<dbReference type="KEGG" id="mis:MICPUN_60859"/>
<dbReference type="InterPro" id="IPR041679">
    <property type="entry name" value="DNA2/NAM7-like_C"/>
</dbReference>
<dbReference type="InterPro" id="IPR027417">
    <property type="entry name" value="P-loop_NTPase"/>
</dbReference>
<dbReference type="FunCoup" id="C1FGF5">
    <property type="interactions" value="166"/>
</dbReference>
<dbReference type="Pfam" id="PF13086">
    <property type="entry name" value="AAA_11"/>
    <property type="match status" value="2"/>
</dbReference>
<dbReference type="EMBL" id="CP001575">
    <property type="protein sequence ID" value="ACO69247.1"/>
    <property type="molecule type" value="Genomic_DNA"/>
</dbReference>
<evidence type="ECO:0000256" key="5">
    <source>
        <dbReference type="SAM" id="MobiDB-lite"/>
    </source>
</evidence>
<dbReference type="Proteomes" id="UP000002009">
    <property type="component" value="Chromosome 8"/>
</dbReference>
<dbReference type="AlphaFoldDB" id="C1FGF5"/>
<evidence type="ECO:0000259" key="6">
    <source>
        <dbReference type="Pfam" id="PF13086"/>
    </source>
</evidence>
<protein>
    <recommendedName>
        <fullName evidence="10">Helicase ATP-binding domain-containing protein</fullName>
    </recommendedName>
</protein>